<evidence type="ECO:0000256" key="1">
    <source>
        <dbReference type="SAM" id="SignalP"/>
    </source>
</evidence>
<dbReference type="RefSeq" id="WP_012549691.1">
    <property type="nucleotide sequence ID" value="NZ_CAWMPN010000011.1"/>
</dbReference>
<feature type="chain" id="PRO_5008632272" description="Lipoprotein" evidence="1">
    <location>
        <begin position="21"/>
        <end position="108"/>
    </location>
</feature>
<proteinExistence type="predicted"/>
<dbReference type="EMBL" id="MAJU01000011">
    <property type="protein sequence ID" value="OCH20847.1"/>
    <property type="molecule type" value="Genomic_DNA"/>
</dbReference>
<dbReference type="AlphaFoldDB" id="A0A1B9NYF9"/>
<sequence>MKKISLACAFALVLAGCSSAPKQQDNYQDASFELCNTEVKVYSVSDDGRVRIICSDGSKFQLNTEKTLDVMRDINVDYCTGEGLGKFNETSRYYTFQCKSGALININK</sequence>
<dbReference type="OrthoDB" id="5917524at2"/>
<keyword evidence="1" id="KW-0732">Signal</keyword>
<gene>
    <name evidence="2" type="ORF">A6E04_13770</name>
</gene>
<reference evidence="2 3" key="1">
    <citation type="submission" date="2016-06" db="EMBL/GenBank/DDBJ databases">
        <authorList>
            <person name="Kjaerup R.B."/>
            <person name="Dalgaard T.S."/>
            <person name="Juul-Madsen H.R."/>
        </authorList>
    </citation>
    <scope>NUCLEOTIDE SEQUENCE [LARGE SCALE GENOMIC DNA]</scope>
    <source>
        <strain evidence="2 3">1S159</strain>
    </source>
</reference>
<evidence type="ECO:0000313" key="2">
    <source>
        <dbReference type="EMBL" id="OCH20847.1"/>
    </source>
</evidence>
<accession>A0A1B9NYF9</accession>
<comment type="caution">
    <text evidence="2">The sequence shown here is derived from an EMBL/GenBank/DDBJ whole genome shotgun (WGS) entry which is preliminary data.</text>
</comment>
<dbReference type="Proteomes" id="UP000093523">
    <property type="component" value="Unassembled WGS sequence"/>
</dbReference>
<protein>
    <recommendedName>
        <fullName evidence="4">Lipoprotein</fullName>
    </recommendedName>
</protein>
<organism evidence="2 3">
    <name type="scientific">Aliivibrio logei</name>
    <name type="common">Vibrio logei</name>
    <dbReference type="NCBI Taxonomy" id="688"/>
    <lineage>
        <taxon>Bacteria</taxon>
        <taxon>Pseudomonadati</taxon>
        <taxon>Pseudomonadota</taxon>
        <taxon>Gammaproteobacteria</taxon>
        <taxon>Vibrionales</taxon>
        <taxon>Vibrionaceae</taxon>
        <taxon>Aliivibrio</taxon>
    </lineage>
</organism>
<feature type="signal peptide" evidence="1">
    <location>
        <begin position="1"/>
        <end position="20"/>
    </location>
</feature>
<name>A0A1B9NYF9_ALILO</name>
<dbReference type="PROSITE" id="PS51257">
    <property type="entry name" value="PROKAR_LIPOPROTEIN"/>
    <property type="match status" value="1"/>
</dbReference>
<evidence type="ECO:0008006" key="4">
    <source>
        <dbReference type="Google" id="ProtNLM"/>
    </source>
</evidence>
<evidence type="ECO:0000313" key="3">
    <source>
        <dbReference type="Proteomes" id="UP000093523"/>
    </source>
</evidence>